<dbReference type="Pfam" id="PF00005">
    <property type="entry name" value="ABC_tran"/>
    <property type="match status" value="1"/>
</dbReference>
<reference evidence="6" key="1">
    <citation type="journal article" date="2014" name="Front. Microbiol.">
        <title>High frequency of phylogenetically diverse reductive dehalogenase-homologous genes in deep subseafloor sedimentary metagenomes.</title>
        <authorList>
            <person name="Kawai M."/>
            <person name="Futagami T."/>
            <person name="Toyoda A."/>
            <person name="Takaki Y."/>
            <person name="Nishi S."/>
            <person name="Hori S."/>
            <person name="Arai W."/>
            <person name="Tsubouchi T."/>
            <person name="Morono Y."/>
            <person name="Uchiyama I."/>
            <person name="Ito T."/>
            <person name="Fujiyama A."/>
            <person name="Inagaki F."/>
            <person name="Takami H."/>
        </authorList>
    </citation>
    <scope>NUCLEOTIDE SEQUENCE</scope>
    <source>
        <strain evidence="6">Expedition CK06-06</strain>
    </source>
</reference>
<evidence type="ECO:0000256" key="4">
    <source>
        <dbReference type="ARBA" id="ARBA00022840"/>
    </source>
</evidence>
<evidence type="ECO:0000256" key="1">
    <source>
        <dbReference type="ARBA" id="ARBA00005417"/>
    </source>
</evidence>
<organism evidence="6">
    <name type="scientific">marine sediment metagenome</name>
    <dbReference type="NCBI Taxonomy" id="412755"/>
    <lineage>
        <taxon>unclassified sequences</taxon>
        <taxon>metagenomes</taxon>
        <taxon>ecological metagenomes</taxon>
    </lineage>
</organism>
<dbReference type="PANTHER" id="PTHR43335">
    <property type="entry name" value="ABC TRANSPORTER, ATP-BINDING PROTEIN"/>
    <property type="match status" value="1"/>
</dbReference>
<evidence type="ECO:0000256" key="2">
    <source>
        <dbReference type="ARBA" id="ARBA00022448"/>
    </source>
</evidence>
<dbReference type="SMART" id="SM00382">
    <property type="entry name" value="AAA"/>
    <property type="match status" value="1"/>
</dbReference>
<sequence>EILGFLGPNGAGKTTTLRIITTYLTPTEGTVYIDDLNVAEHSTELRARIGYLPELNPLYAEMAVYELLVFAASVRGITGRRFKEALGRVMETCGIREVLHRHVGELSKGYCQRAGLAMAMIHDPQILLLDEPTAGLDPNQIAEIRKLIKKLGKEKTVIISTHILQEVQAVADRMVILNKGQVVADGTTAELMAGFQGKAQLTLEIKNATDESIQGLAVRFPEIQVQDQKLHDGVGRLELEYPTGQDLREQIFGYAVESGWVLLEMSRRQARLEDLFR</sequence>
<dbReference type="GO" id="GO:0005524">
    <property type="term" value="F:ATP binding"/>
    <property type="evidence" value="ECO:0007669"/>
    <property type="project" value="UniProtKB-KW"/>
</dbReference>
<dbReference type="InterPro" id="IPR003439">
    <property type="entry name" value="ABC_transporter-like_ATP-bd"/>
</dbReference>
<dbReference type="PROSITE" id="PS50893">
    <property type="entry name" value="ABC_TRANSPORTER_2"/>
    <property type="match status" value="1"/>
</dbReference>
<dbReference type="PANTHER" id="PTHR43335:SF4">
    <property type="entry name" value="ABC TRANSPORTER, ATP-BINDING PROTEIN"/>
    <property type="match status" value="1"/>
</dbReference>
<keyword evidence="3" id="KW-0547">Nucleotide-binding</keyword>
<accession>X1FPR6</accession>
<evidence type="ECO:0000259" key="5">
    <source>
        <dbReference type="PROSITE" id="PS50893"/>
    </source>
</evidence>
<dbReference type="EMBL" id="BARU01024149">
    <property type="protein sequence ID" value="GAH47676.1"/>
    <property type="molecule type" value="Genomic_DNA"/>
</dbReference>
<keyword evidence="2" id="KW-0813">Transport</keyword>
<dbReference type="Gene3D" id="3.40.50.300">
    <property type="entry name" value="P-loop containing nucleotide triphosphate hydrolases"/>
    <property type="match status" value="1"/>
</dbReference>
<dbReference type="InterPro" id="IPR027417">
    <property type="entry name" value="P-loop_NTPase"/>
</dbReference>
<evidence type="ECO:0000256" key="3">
    <source>
        <dbReference type="ARBA" id="ARBA00022741"/>
    </source>
</evidence>
<dbReference type="AlphaFoldDB" id="X1FPR6"/>
<feature type="non-terminal residue" evidence="6">
    <location>
        <position position="1"/>
    </location>
</feature>
<feature type="non-terminal residue" evidence="6">
    <location>
        <position position="277"/>
    </location>
</feature>
<dbReference type="InterPro" id="IPR003593">
    <property type="entry name" value="AAA+_ATPase"/>
</dbReference>
<comment type="similarity">
    <text evidence="1">Belongs to the ABC transporter superfamily.</text>
</comment>
<proteinExistence type="inferred from homology"/>
<keyword evidence="4" id="KW-0067">ATP-binding</keyword>
<feature type="domain" description="ABC transporter" evidence="5">
    <location>
        <begin position="1"/>
        <end position="204"/>
    </location>
</feature>
<name>X1FPR6_9ZZZZ</name>
<comment type="caution">
    <text evidence="6">The sequence shown here is derived from an EMBL/GenBank/DDBJ whole genome shotgun (WGS) entry which is preliminary data.</text>
</comment>
<dbReference type="GO" id="GO:0016887">
    <property type="term" value="F:ATP hydrolysis activity"/>
    <property type="evidence" value="ECO:0007669"/>
    <property type="project" value="InterPro"/>
</dbReference>
<protein>
    <recommendedName>
        <fullName evidence="5">ABC transporter domain-containing protein</fullName>
    </recommendedName>
</protein>
<dbReference type="SUPFAM" id="SSF52540">
    <property type="entry name" value="P-loop containing nucleoside triphosphate hydrolases"/>
    <property type="match status" value="1"/>
</dbReference>
<gene>
    <name evidence="6" type="ORF">S03H2_39105</name>
</gene>
<evidence type="ECO:0000313" key="6">
    <source>
        <dbReference type="EMBL" id="GAH47676.1"/>
    </source>
</evidence>